<keyword evidence="2" id="KW-0418">Kinase</keyword>
<dbReference type="Proteomes" id="UP000192448">
    <property type="component" value="Unassembled WGS sequence"/>
</dbReference>
<dbReference type="GO" id="GO:0016301">
    <property type="term" value="F:kinase activity"/>
    <property type="evidence" value="ECO:0007669"/>
    <property type="project" value="UniProtKB-KW"/>
</dbReference>
<evidence type="ECO:0000313" key="2">
    <source>
        <dbReference type="EMBL" id="ORA35308.1"/>
    </source>
</evidence>
<keyword evidence="2" id="KW-0808">Transferase</keyword>
<reference evidence="2 3" key="1">
    <citation type="submission" date="2017-02" db="EMBL/GenBank/DDBJ databases">
        <title>The new phylogeny of genus Mycobacterium.</title>
        <authorList>
            <person name="Tortoli E."/>
            <person name="Trovato A."/>
            <person name="Cirillo D.M."/>
        </authorList>
    </citation>
    <scope>NUCLEOTIDE SEQUENCE [LARGE SCALE GENOMIC DNA]</scope>
    <source>
        <strain evidence="2 3">RW6</strain>
    </source>
</reference>
<dbReference type="SUPFAM" id="SSF53067">
    <property type="entry name" value="Actin-like ATPase domain"/>
    <property type="match status" value="2"/>
</dbReference>
<proteinExistence type="predicted"/>
<evidence type="ECO:0000313" key="3">
    <source>
        <dbReference type="Proteomes" id="UP000192448"/>
    </source>
</evidence>
<dbReference type="PANTHER" id="PTHR43190:SF3">
    <property type="entry name" value="N-ACETYL-D-GLUCOSAMINE KINASE"/>
    <property type="match status" value="1"/>
</dbReference>
<organism evidence="2 3">
    <name type="scientific">Mycobacterium aquaticum</name>
    <dbReference type="NCBI Taxonomy" id="1927124"/>
    <lineage>
        <taxon>Bacteria</taxon>
        <taxon>Bacillati</taxon>
        <taxon>Actinomycetota</taxon>
        <taxon>Actinomycetes</taxon>
        <taxon>Mycobacteriales</taxon>
        <taxon>Mycobacteriaceae</taxon>
        <taxon>Mycobacterium</taxon>
    </lineage>
</organism>
<accession>A0A1X0AZM0</accession>
<dbReference type="PANTHER" id="PTHR43190">
    <property type="entry name" value="N-ACETYL-D-GLUCOSAMINE KINASE"/>
    <property type="match status" value="1"/>
</dbReference>
<comment type="caution">
    <text evidence="2">The sequence shown here is derived from an EMBL/GenBank/DDBJ whole genome shotgun (WGS) entry which is preliminary data.</text>
</comment>
<name>A0A1X0AZM0_9MYCO</name>
<dbReference type="EMBL" id="MVHF01000012">
    <property type="protein sequence ID" value="ORA35308.1"/>
    <property type="molecule type" value="Genomic_DNA"/>
</dbReference>
<evidence type="ECO:0000259" key="1">
    <source>
        <dbReference type="Pfam" id="PF01869"/>
    </source>
</evidence>
<dbReference type="Gene3D" id="3.30.420.40">
    <property type="match status" value="2"/>
</dbReference>
<dbReference type="InterPro" id="IPR043129">
    <property type="entry name" value="ATPase_NBD"/>
</dbReference>
<keyword evidence="3" id="KW-1185">Reference proteome</keyword>
<dbReference type="Pfam" id="PF01869">
    <property type="entry name" value="BcrAD_BadFG"/>
    <property type="match status" value="1"/>
</dbReference>
<gene>
    <name evidence="2" type="ORF">BST13_14495</name>
</gene>
<dbReference type="AlphaFoldDB" id="A0A1X0AZM0"/>
<dbReference type="InterPro" id="IPR002731">
    <property type="entry name" value="ATPase_BadF"/>
</dbReference>
<sequence length="323" mass="34251">MARYLGVDGGGSKTAFALIDDSGHIVARATAPTSYYFNDGFELVERVLVRGITEICGLAGIDTADIDAAFFGIPGYGESSGDIDRLDAVPARVLGHDRYRCDNDMVCGWAGSLACEDGVNVICGTGSMTYGERRGVGRRVGGWGELFGDEGSAYWVATQGLNAFSRMSDGRLKPGPLHALLRERLQLRGDLDAVSLVIEKWSGNRSSIAALATTVCQAARSGDDAARQILSVAAAELVALVETNRTLIGFTEHEPVPVSYSGGMFSDEGFRDLFVAALQELPAKYDLQRPLLDPAVGAALYAAKRSGHPLSSSALHQLTATQA</sequence>
<dbReference type="RefSeq" id="WP_083164726.1">
    <property type="nucleotide sequence ID" value="NZ_MVHF01000012.1"/>
</dbReference>
<dbReference type="CDD" id="cd24007">
    <property type="entry name" value="ASKHA_NBD_eukNAGK-like"/>
    <property type="match status" value="1"/>
</dbReference>
<feature type="domain" description="ATPase BadF/BadG/BcrA/BcrD type" evidence="1">
    <location>
        <begin position="5"/>
        <end position="302"/>
    </location>
</feature>
<dbReference type="STRING" id="1927124.BST13_14495"/>
<dbReference type="InterPro" id="IPR052519">
    <property type="entry name" value="Euk-type_GlcNAc_Kinase"/>
</dbReference>
<protein>
    <submittedName>
        <fullName evidence="2">N-acetylglucosamine kinase</fullName>
    </submittedName>
</protein>
<dbReference type="OrthoDB" id="8701357at2"/>